<reference evidence="10 11" key="1">
    <citation type="submission" date="2019-02" db="EMBL/GenBank/DDBJ databases">
        <title>Deep-cultivation of Planctomycetes and their phenomic and genomic characterization uncovers novel biology.</title>
        <authorList>
            <person name="Wiegand S."/>
            <person name="Jogler M."/>
            <person name="Boedeker C."/>
            <person name="Pinto D."/>
            <person name="Vollmers J."/>
            <person name="Rivas-Marin E."/>
            <person name="Kohn T."/>
            <person name="Peeters S.H."/>
            <person name="Heuer A."/>
            <person name="Rast P."/>
            <person name="Oberbeckmann S."/>
            <person name="Bunk B."/>
            <person name="Jeske O."/>
            <person name="Meyerdierks A."/>
            <person name="Storesund J.E."/>
            <person name="Kallscheuer N."/>
            <person name="Luecker S."/>
            <person name="Lage O.M."/>
            <person name="Pohl T."/>
            <person name="Merkel B.J."/>
            <person name="Hornburger P."/>
            <person name="Mueller R.-W."/>
            <person name="Bruemmer F."/>
            <person name="Labrenz M."/>
            <person name="Spormann A.M."/>
            <person name="Op den Camp H."/>
            <person name="Overmann J."/>
            <person name="Amann R."/>
            <person name="Jetten M.S.M."/>
            <person name="Mascher T."/>
            <person name="Medema M.H."/>
            <person name="Devos D.P."/>
            <person name="Kaster A.-K."/>
            <person name="Ovreas L."/>
            <person name="Rohde M."/>
            <person name="Galperin M.Y."/>
            <person name="Jogler C."/>
        </authorList>
    </citation>
    <scope>NUCLEOTIDE SEQUENCE [LARGE SCALE GENOMIC DNA]</scope>
    <source>
        <strain evidence="10 11">Pan44</strain>
    </source>
</reference>
<dbReference type="PANTHER" id="PTHR42781:SF4">
    <property type="entry name" value="SPERMIDINE_PUTRESCINE IMPORT ATP-BINDING PROTEIN POTA"/>
    <property type="match status" value="1"/>
</dbReference>
<proteinExistence type="predicted"/>
<dbReference type="Gene3D" id="3.40.50.300">
    <property type="entry name" value="P-loop containing nucleotide triphosphate hydrolases"/>
    <property type="match status" value="1"/>
</dbReference>
<gene>
    <name evidence="10" type="primary">malK</name>
    <name evidence="10" type="ORF">Pan44_52380</name>
</gene>
<dbReference type="SUPFAM" id="SSF52540">
    <property type="entry name" value="P-loop containing nucleoside triphosphate hydrolases"/>
    <property type="match status" value="1"/>
</dbReference>
<accession>A0A517SM26</accession>
<dbReference type="Proteomes" id="UP000315700">
    <property type="component" value="Chromosome"/>
</dbReference>
<organism evidence="10 11">
    <name type="scientific">Caulifigura coniformis</name>
    <dbReference type="NCBI Taxonomy" id="2527983"/>
    <lineage>
        <taxon>Bacteria</taxon>
        <taxon>Pseudomonadati</taxon>
        <taxon>Planctomycetota</taxon>
        <taxon>Planctomycetia</taxon>
        <taxon>Planctomycetales</taxon>
        <taxon>Planctomycetaceae</taxon>
        <taxon>Caulifigura</taxon>
    </lineage>
</organism>
<evidence type="ECO:0000259" key="9">
    <source>
        <dbReference type="PROSITE" id="PS50893"/>
    </source>
</evidence>
<feature type="domain" description="ABC transporter" evidence="9">
    <location>
        <begin position="2"/>
        <end position="216"/>
    </location>
</feature>
<evidence type="ECO:0000313" key="10">
    <source>
        <dbReference type="EMBL" id="QDT57171.1"/>
    </source>
</evidence>
<dbReference type="PANTHER" id="PTHR42781">
    <property type="entry name" value="SPERMIDINE/PUTRESCINE IMPORT ATP-BINDING PROTEIN POTA"/>
    <property type="match status" value="1"/>
</dbReference>
<evidence type="ECO:0000256" key="1">
    <source>
        <dbReference type="ARBA" id="ARBA00022448"/>
    </source>
</evidence>
<dbReference type="InterPro" id="IPR003439">
    <property type="entry name" value="ABC_transporter-like_ATP-bd"/>
</dbReference>
<protein>
    <submittedName>
        <fullName evidence="10">Maltose/maltodextrin import ATP-binding protein MalK</fullName>
    </submittedName>
</protein>
<dbReference type="GO" id="GO:0005524">
    <property type="term" value="F:ATP binding"/>
    <property type="evidence" value="ECO:0007669"/>
    <property type="project" value="UniProtKB-KW"/>
</dbReference>
<evidence type="ECO:0000256" key="8">
    <source>
        <dbReference type="ARBA" id="ARBA00023136"/>
    </source>
</evidence>
<keyword evidence="5 10" id="KW-0067">ATP-binding</keyword>
<keyword evidence="8" id="KW-0472">Membrane</keyword>
<keyword evidence="3" id="KW-0410">Iron transport</keyword>
<dbReference type="OrthoDB" id="9802264at2"/>
<evidence type="ECO:0000256" key="7">
    <source>
        <dbReference type="ARBA" id="ARBA00023065"/>
    </source>
</evidence>
<dbReference type="RefSeq" id="WP_145034550.1">
    <property type="nucleotide sequence ID" value="NZ_CP036271.1"/>
</dbReference>
<evidence type="ECO:0000256" key="4">
    <source>
        <dbReference type="ARBA" id="ARBA00022741"/>
    </source>
</evidence>
<dbReference type="InterPro" id="IPR003593">
    <property type="entry name" value="AAA+_ATPase"/>
</dbReference>
<keyword evidence="1" id="KW-0813">Transport</keyword>
<dbReference type="InterPro" id="IPR027417">
    <property type="entry name" value="P-loop_NTPase"/>
</dbReference>
<evidence type="ECO:0000313" key="11">
    <source>
        <dbReference type="Proteomes" id="UP000315700"/>
    </source>
</evidence>
<dbReference type="GO" id="GO:0015408">
    <property type="term" value="F:ABC-type ferric iron transporter activity"/>
    <property type="evidence" value="ECO:0007669"/>
    <property type="project" value="InterPro"/>
</dbReference>
<name>A0A517SM26_9PLAN</name>
<evidence type="ECO:0000256" key="2">
    <source>
        <dbReference type="ARBA" id="ARBA00022475"/>
    </source>
</evidence>
<dbReference type="GO" id="GO:0016887">
    <property type="term" value="F:ATP hydrolysis activity"/>
    <property type="evidence" value="ECO:0007669"/>
    <property type="project" value="InterPro"/>
</dbReference>
<evidence type="ECO:0000256" key="3">
    <source>
        <dbReference type="ARBA" id="ARBA00022496"/>
    </source>
</evidence>
<keyword evidence="7" id="KW-0406">Ion transport</keyword>
<dbReference type="PROSITE" id="PS00211">
    <property type="entry name" value="ABC_TRANSPORTER_1"/>
    <property type="match status" value="1"/>
</dbReference>
<dbReference type="GO" id="GO:0016020">
    <property type="term" value="C:membrane"/>
    <property type="evidence" value="ECO:0007669"/>
    <property type="project" value="InterPro"/>
</dbReference>
<dbReference type="Pfam" id="PF00005">
    <property type="entry name" value="ABC_tran"/>
    <property type="match status" value="1"/>
</dbReference>
<dbReference type="InterPro" id="IPR050093">
    <property type="entry name" value="ABC_SmlMolc_Importer"/>
</dbReference>
<keyword evidence="4" id="KW-0547">Nucleotide-binding</keyword>
<keyword evidence="2" id="KW-1003">Cell membrane</keyword>
<keyword evidence="6" id="KW-0408">Iron</keyword>
<dbReference type="EMBL" id="CP036271">
    <property type="protein sequence ID" value="QDT57171.1"/>
    <property type="molecule type" value="Genomic_DNA"/>
</dbReference>
<sequence length="216" mass="23516">MIELKNVSIAAGEFRVSDLSFQLQRGEHVVLMGRTGRGKTTILEAICGLRPVTSGQILLGNVDVTKWDPADRRIGYVPQDLALFPTLRVHEHFAFALTIQKKPREAIEARVNEIADLLGVRGLLPRFIQGLSGGESQRVALGRALAAEPPVLLLDEPLSALDDATRLEIRGLLKQVQQKTGVTILHVTHNRQDAEALADRVLVLEDGRVSEAGNGG</sequence>
<dbReference type="AlphaFoldDB" id="A0A517SM26"/>
<dbReference type="InterPro" id="IPR017871">
    <property type="entry name" value="ABC_transporter-like_CS"/>
</dbReference>
<dbReference type="KEGG" id="ccos:Pan44_52380"/>
<evidence type="ECO:0000256" key="5">
    <source>
        <dbReference type="ARBA" id="ARBA00022840"/>
    </source>
</evidence>
<dbReference type="SMART" id="SM00382">
    <property type="entry name" value="AAA"/>
    <property type="match status" value="1"/>
</dbReference>
<dbReference type="CDD" id="cd03259">
    <property type="entry name" value="ABC_Carb_Solutes_like"/>
    <property type="match status" value="1"/>
</dbReference>
<dbReference type="InParanoid" id="A0A517SM26"/>
<dbReference type="InterPro" id="IPR015853">
    <property type="entry name" value="ABC_transpr_FbpC"/>
</dbReference>
<evidence type="ECO:0000256" key="6">
    <source>
        <dbReference type="ARBA" id="ARBA00023004"/>
    </source>
</evidence>
<dbReference type="FunCoup" id="A0A517SM26">
    <property type="interactions" value="456"/>
</dbReference>
<keyword evidence="11" id="KW-1185">Reference proteome</keyword>
<dbReference type="PROSITE" id="PS50893">
    <property type="entry name" value="ABC_TRANSPORTER_2"/>
    <property type="match status" value="1"/>
</dbReference>